<evidence type="ECO:0000313" key="1">
    <source>
        <dbReference type="EMBL" id="AYV83979.1"/>
    </source>
</evidence>
<name>A0A3G5AF33_9VIRU</name>
<dbReference type="EMBL" id="MK072397">
    <property type="protein sequence ID" value="AYV83979.1"/>
    <property type="molecule type" value="Genomic_DNA"/>
</dbReference>
<sequence length="36" mass="4030">MYAAASGSKKMGAANQMEIIKILMLSFLEHCMIAYY</sequence>
<organism evidence="1">
    <name type="scientific">Hyperionvirus sp</name>
    <dbReference type="NCBI Taxonomy" id="2487770"/>
    <lineage>
        <taxon>Viruses</taxon>
        <taxon>Varidnaviria</taxon>
        <taxon>Bamfordvirae</taxon>
        <taxon>Nucleocytoviricota</taxon>
        <taxon>Megaviricetes</taxon>
        <taxon>Imitervirales</taxon>
        <taxon>Mimiviridae</taxon>
        <taxon>Klosneuvirinae</taxon>
    </lineage>
</organism>
<protein>
    <submittedName>
        <fullName evidence="1">Uncharacterized protein</fullName>
    </submittedName>
</protein>
<gene>
    <name evidence="1" type="ORF">Hyperionvirus15_17</name>
</gene>
<accession>A0A3G5AF33</accession>
<reference evidence="1" key="1">
    <citation type="submission" date="2018-10" db="EMBL/GenBank/DDBJ databases">
        <title>Hidden diversity of soil giant viruses.</title>
        <authorList>
            <person name="Schulz F."/>
            <person name="Alteio L."/>
            <person name="Goudeau D."/>
            <person name="Ryan E.M."/>
            <person name="Malmstrom R.R."/>
            <person name="Blanchard J."/>
            <person name="Woyke T."/>
        </authorList>
    </citation>
    <scope>NUCLEOTIDE SEQUENCE</scope>
    <source>
        <strain evidence="1">HYV1</strain>
    </source>
</reference>
<proteinExistence type="predicted"/>